<reference evidence="6 7" key="1">
    <citation type="submission" date="2016-02" db="EMBL/GenBank/DDBJ databases">
        <title>Draft genome sequence of Acidibacillus ferrooxidans SLC66.</title>
        <authorList>
            <person name="Oliveira G."/>
            <person name="Nancucheo I."/>
            <person name="Dall'Agnol H."/>
            <person name="Johnson B."/>
            <person name="Oliveira R."/>
            <person name="Nunes G.L."/>
            <person name="Tzotzos G."/>
            <person name="Orellana S.C."/>
            <person name="Salim A.C."/>
            <person name="Araujo F.M."/>
        </authorList>
    </citation>
    <scope>NUCLEOTIDE SEQUENCE [LARGE SCALE GENOMIC DNA]</scope>
    <source>
        <strain evidence="6 7">SLC66</strain>
    </source>
</reference>
<dbReference type="InterPro" id="IPR018334">
    <property type="entry name" value="ArsR_HTH"/>
</dbReference>
<dbReference type="GO" id="GO:0046686">
    <property type="term" value="P:response to cadmium ion"/>
    <property type="evidence" value="ECO:0007669"/>
    <property type="project" value="UniProtKB-KW"/>
</dbReference>
<dbReference type="SUPFAM" id="SSF46785">
    <property type="entry name" value="Winged helix' DNA-binding domain"/>
    <property type="match status" value="1"/>
</dbReference>
<evidence type="ECO:0000259" key="5">
    <source>
        <dbReference type="PROSITE" id="PS50987"/>
    </source>
</evidence>
<evidence type="ECO:0000256" key="4">
    <source>
        <dbReference type="ARBA" id="ARBA00043263"/>
    </source>
</evidence>
<evidence type="ECO:0000256" key="2">
    <source>
        <dbReference type="ARBA" id="ARBA00023125"/>
    </source>
</evidence>
<comment type="caution">
    <text evidence="6">The sequence shown here is derived from an EMBL/GenBank/DDBJ whole genome shotgun (WGS) entry which is preliminary data.</text>
</comment>
<dbReference type="InterPro" id="IPR001845">
    <property type="entry name" value="HTH_ArsR_DNA-bd_dom"/>
</dbReference>
<dbReference type="InterPro" id="IPR011991">
    <property type="entry name" value="ArsR-like_HTH"/>
</dbReference>
<dbReference type="InterPro" id="IPR036388">
    <property type="entry name" value="WH-like_DNA-bd_sf"/>
</dbReference>
<feature type="domain" description="HTH arsR-type" evidence="5">
    <location>
        <begin position="25"/>
        <end position="119"/>
    </location>
</feature>
<dbReference type="PROSITE" id="PS50987">
    <property type="entry name" value="HTH_ARSR_2"/>
    <property type="match status" value="1"/>
</dbReference>
<dbReference type="InterPro" id="IPR051011">
    <property type="entry name" value="Metal_resp_trans_reg"/>
</dbReference>
<keyword evidence="1" id="KW-0805">Transcription regulation</keyword>
<dbReference type="Proteomes" id="UP000077421">
    <property type="component" value="Unassembled WGS sequence"/>
</dbReference>
<keyword evidence="2" id="KW-0238">DNA-binding</keyword>
<keyword evidence="3" id="KW-0804">Transcription</keyword>
<dbReference type="PROSITE" id="PS00846">
    <property type="entry name" value="HTH_ARSR_1"/>
    <property type="match status" value="1"/>
</dbReference>
<proteinExistence type="predicted"/>
<dbReference type="PANTHER" id="PTHR43132">
    <property type="entry name" value="ARSENICAL RESISTANCE OPERON REPRESSOR ARSR-RELATED"/>
    <property type="match status" value="1"/>
</dbReference>
<evidence type="ECO:0000313" key="6">
    <source>
        <dbReference type="EMBL" id="OAG93642.1"/>
    </source>
</evidence>
<dbReference type="GO" id="GO:0003700">
    <property type="term" value="F:DNA-binding transcription factor activity"/>
    <property type="evidence" value="ECO:0007669"/>
    <property type="project" value="InterPro"/>
</dbReference>
<name>A0A853K9A9_9BACL</name>
<accession>A0A853K9A9</accession>
<dbReference type="Gene3D" id="1.10.10.10">
    <property type="entry name" value="Winged helix-like DNA-binding domain superfamily/Winged helix DNA-binding domain"/>
    <property type="match status" value="1"/>
</dbReference>
<sequence>MNAESCCGGSGAHLNAVEPCASSALADDTVKQLSEWFKALSDPTRIRILSILAQRELCVCDLAEALGMTQSAISHQLRYSRTLRLVKNRRDGNTIYYTHDDAHTLGLLQMAIDHIDHLQKENSHG</sequence>
<dbReference type="SMART" id="SM00418">
    <property type="entry name" value="HTH_ARSR"/>
    <property type="match status" value="1"/>
</dbReference>
<protein>
    <submittedName>
        <fullName evidence="6">ArsR family transcriptional regulator</fullName>
    </submittedName>
</protein>
<dbReference type="PRINTS" id="PR00778">
    <property type="entry name" value="HTHARSR"/>
</dbReference>
<organism evidence="6 7">
    <name type="scientific">Ferroacidibacillus organovorans</name>
    <dbReference type="NCBI Taxonomy" id="1765683"/>
    <lineage>
        <taxon>Bacteria</taxon>
        <taxon>Bacillati</taxon>
        <taxon>Bacillota</taxon>
        <taxon>Bacilli</taxon>
        <taxon>Bacillales</taxon>
        <taxon>Alicyclobacillaceae</taxon>
        <taxon>Ferroacidibacillus</taxon>
    </lineage>
</organism>
<dbReference type="GO" id="GO:0003677">
    <property type="term" value="F:DNA binding"/>
    <property type="evidence" value="ECO:0007669"/>
    <property type="project" value="UniProtKB-KW"/>
</dbReference>
<dbReference type="EMBL" id="LSUQ01000028">
    <property type="protein sequence ID" value="OAG93642.1"/>
    <property type="molecule type" value="Genomic_DNA"/>
</dbReference>
<evidence type="ECO:0000256" key="1">
    <source>
        <dbReference type="ARBA" id="ARBA00023015"/>
    </source>
</evidence>
<dbReference type="AlphaFoldDB" id="A0A853K9A9"/>
<gene>
    <name evidence="6" type="ORF">AYW79_09760</name>
</gene>
<dbReference type="PANTHER" id="PTHR43132:SF6">
    <property type="entry name" value="HTH-TYPE TRANSCRIPTIONAL REPRESSOR CZRA"/>
    <property type="match status" value="1"/>
</dbReference>
<evidence type="ECO:0000256" key="3">
    <source>
        <dbReference type="ARBA" id="ARBA00023163"/>
    </source>
</evidence>
<evidence type="ECO:0000313" key="7">
    <source>
        <dbReference type="Proteomes" id="UP000077421"/>
    </source>
</evidence>
<dbReference type="CDD" id="cd00090">
    <property type="entry name" value="HTH_ARSR"/>
    <property type="match status" value="1"/>
</dbReference>
<keyword evidence="4" id="KW-0105">Cadmium resistance</keyword>
<dbReference type="Pfam" id="PF01022">
    <property type="entry name" value="HTH_5"/>
    <property type="match status" value="1"/>
</dbReference>
<dbReference type="InterPro" id="IPR036390">
    <property type="entry name" value="WH_DNA-bd_sf"/>
</dbReference>
<dbReference type="NCBIfam" id="NF033788">
    <property type="entry name" value="HTH_metalloreg"/>
    <property type="match status" value="1"/>
</dbReference>